<evidence type="ECO:0000313" key="1">
    <source>
        <dbReference type="EMBL" id="MPN19368.1"/>
    </source>
</evidence>
<protein>
    <submittedName>
        <fullName evidence="1">Uncharacterized protein</fullName>
    </submittedName>
</protein>
<name>A0A645FXU8_9ZZZZ</name>
<accession>A0A645FXU8</accession>
<organism evidence="1">
    <name type="scientific">bioreactor metagenome</name>
    <dbReference type="NCBI Taxonomy" id="1076179"/>
    <lineage>
        <taxon>unclassified sequences</taxon>
        <taxon>metagenomes</taxon>
        <taxon>ecological metagenomes</taxon>
    </lineage>
</organism>
<proteinExistence type="predicted"/>
<dbReference type="EMBL" id="VSSQ01066915">
    <property type="protein sequence ID" value="MPN19368.1"/>
    <property type="molecule type" value="Genomic_DNA"/>
</dbReference>
<gene>
    <name evidence="1" type="ORF">SDC9_166737</name>
</gene>
<sequence length="59" mass="6964">MVHLVAAAERDEGQEVIYALAERKGAFHPVQFEHRAAPAFLFRRLVYPSEEYEEARFWK</sequence>
<comment type="caution">
    <text evidence="1">The sequence shown here is derived from an EMBL/GenBank/DDBJ whole genome shotgun (WGS) entry which is preliminary data.</text>
</comment>
<dbReference type="AlphaFoldDB" id="A0A645FXU8"/>
<reference evidence="1" key="1">
    <citation type="submission" date="2019-08" db="EMBL/GenBank/DDBJ databases">
        <authorList>
            <person name="Kucharzyk K."/>
            <person name="Murdoch R.W."/>
            <person name="Higgins S."/>
            <person name="Loffler F."/>
        </authorList>
    </citation>
    <scope>NUCLEOTIDE SEQUENCE</scope>
</reference>